<keyword evidence="10" id="KW-0406">Ion transport</keyword>
<dbReference type="SUPFAM" id="SSF52540">
    <property type="entry name" value="P-loop containing nucleoside triphosphate hydrolases"/>
    <property type="match status" value="1"/>
</dbReference>
<evidence type="ECO:0000256" key="8">
    <source>
        <dbReference type="ARBA" id="ARBA00022989"/>
    </source>
</evidence>
<dbReference type="EMBL" id="CAJMWS010000326">
    <property type="protein sequence ID" value="CAE6429526.1"/>
    <property type="molecule type" value="Genomic_DNA"/>
</dbReference>
<evidence type="ECO:0000256" key="11">
    <source>
        <dbReference type="ARBA" id="ARBA00023136"/>
    </source>
</evidence>
<dbReference type="PROSITE" id="PS51384">
    <property type="entry name" value="FAD_FR"/>
    <property type="match status" value="1"/>
</dbReference>
<dbReference type="Pfam" id="PF08022">
    <property type="entry name" value="FAD_binding_8"/>
    <property type="match status" value="1"/>
</dbReference>
<reference evidence="18" key="1">
    <citation type="submission" date="2021-01" db="EMBL/GenBank/DDBJ databases">
        <authorList>
            <person name="Kaushik A."/>
        </authorList>
    </citation>
    <scope>NUCLEOTIDE SEQUENCE</scope>
    <source>
        <strain evidence="18">AG1-1C</strain>
    </source>
</reference>
<feature type="transmembrane region" description="Helical" evidence="14">
    <location>
        <begin position="151"/>
        <end position="175"/>
    </location>
</feature>
<keyword evidence="11 14" id="KW-0472">Membrane</keyword>
<dbReference type="InterPro" id="IPR013121">
    <property type="entry name" value="Fe_red_NAD-bd_6"/>
</dbReference>
<feature type="compositionally biased region" description="Pro residues" evidence="13">
    <location>
        <begin position="1372"/>
        <end position="1383"/>
    </location>
</feature>
<evidence type="ECO:0000313" key="19">
    <source>
        <dbReference type="Proteomes" id="UP000663846"/>
    </source>
</evidence>
<dbReference type="Proteomes" id="UP000663846">
    <property type="component" value="Unassembled WGS sequence"/>
</dbReference>
<evidence type="ECO:0000256" key="4">
    <source>
        <dbReference type="ARBA" id="ARBA00022692"/>
    </source>
</evidence>
<dbReference type="GO" id="GO:0005643">
    <property type="term" value="C:nuclear pore"/>
    <property type="evidence" value="ECO:0007669"/>
    <property type="project" value="InterPro"/>
</dbReference>
<dbReference type="GO" id="GO:0006811">
    <property type="term" value="P:monoatomic ion transport"/>
    <property type="evidence" value="ECO:0007669"/>
    <property type="project" value="UniProtKB-KW"/>
</dbReference>
<comment type="subcellular location">
    <subcellularLocation>
        <location evidence="1">Membrane</location>
        <topology evidence="1">Multi-pass membrane protein</topology>
    </subcellularLocation>
    <subcellularLocation>
        <location evidence="2">Nucleus envelope</location>
    </subcellularLocation>
</comment>
<dbReference type="InterPro" id="IPR007231">
    <property type="entry name" value="Nucleoporin_int_Nup93/Nic96"/>
</dbReference>
<dbReference type="Pfam" id="PF08030">
    <property type="entry name" value="NAD_binding_6"/>
    <property type="match status" value="1"/>
</dbReference>
<keyword evidence="4 14" id="KW-0812">Transmembrane</keyword>
<keyword evidence="8 14" id="KW-1133">Transmembrane helix</keyword>
<dbReference type="Gene3D" id="1.20.1560.10">
    <property type="entry name" value="ABC transporter type 1, transmembrane domain"/>
    <property type="match status" value="1"/>
</dbReference>
<evidence type="ECO:0000256" key="1">
    <source>
        <dbReference type="ARBA" id="ARBA00004141"/>
    </source>
</evidence>
<dbReference type="GO" id="GO:0016020">
    <property type="term" value="C:membrane"/>
    <property type="evidence" value="ECO:0007669"/>
    <property type="project" value="UniProtKB-SubCell"/>
</dbReference>
<name>A0A8H2XPN7_9AGAM</name>
<feature type="region of interest" description="Disordered" evidence="13">
    <location>
        <begin position="1936"/>
        <end position="1960"/>
    </location>
</feature>
<protein>
    <submittedName>
        <fullName evidence="18">Uncharacterized protein</fullName>
    </submittedName>
</protein>
<feature type="transmembrane region" description="Helical" evidence="14">
    <location>
        <begin position="119"/>
        <end position="139"/>
    </location>
</feature>
<dbReference type="GO" id="GO:0016887">
    <property type="term" value="F:ATP hydrolysis activity"/>
    <property type="evidence" value="ECO:0007669"/>
    <property type="project" value="InterPro"/>
</dbReference>
<dbReference type="InterPro" id="IPR013130">
    <property type="entry name" value="Fe3_Rdtase_TM_dom"/>
</dbReference>
<evidence type="ECO:0000259" key="16">
    <source>
        <dbReference type="PROSITE" id="PS50893"/>
    </source>
</evidence>
<comment type="similarity">
    <text evidence="3">Belongs to the nucleoporin interacting component (NIC) family.</text>
</comment>
<dbReference type="SFLD" id="SFLDG01168">
    <property type="entry name" value="Ferric_reductase_subgroup_(FRE"/>
    <property type="match status" value="1"/>
</dbReference>
<dbReference type="Pfam" id="PF00005">
    <property type="entry name" value="ABC_tran"/>
    <property type="match status" value="1"/>
</dbReference>
<proteinExistence type="inferred from homology"/>
<dbReference type="CDD" id="cd06186">
    <property type="entry name" value="NOX_Duox_like_FAD_NADP"/>
    <property type="match status" value="1"/>
</dbReference>
<dbReference type="Pfam" id="PF01794">
    <property type="entry name" value="Ferric_reduct"/>
    <property type="match status" value="1"/>
</dbReference>
<keyword evidence="9" id="KW-0560">Oxidoreductase</keyword>
<evidence type="ECO:0000256" key="14">
    <source>
        <dbReference type="SAM" id="Phobius"/>
    </source>
</evidence>
<evidence type="ECO:0000313" key="18">
    <source>
        <dbReference type="EMBL" id="CAE6429526.1"/>
    </source>
</evidence>
<dbReference type="SMART" id="SM00382">
    <property type="entry name" value="AAA"/>
    <property type="match status" value="1"/>
</dbReference>
<dbReference type="InterPro" id="IPR000595">
    <property type="entry name" value="cNMP-bd_dom"/>
</dbReference>
<evidence type="ECO:0000256" key="2">
    <source>
        <dbReference type="ARBA" id="ARBA00004259"/>
    </source>
</evidence>
<dbReference type="GO" id="GO:0016973">
    <property type="term" value="P:poly(A)+ mRNA export from nucleus"/>
    <property type="evidence" value="ECO:0007669"/>
    <property type="project" value="TreeGrafter"/>
</dbReference>
<dbReference type="PANTHER" id="PTHR11225">
    <property type="entry name" value="NUCLEAR PORE COMPLEX PROTEIN NUP93 NUCLEOPORIN NUP93 DEAD EYE PROTEIN"/>
    <property type="match status" value="1"/>
</dbReference>
<keyword evidence="12" id="KW-0539">Nucleus</keyword>
<dbReference type="GO" id="GO:0016491">
    <property type="term" value="F:oxidoreductase activity"/>
    <property type="evidence" value="ECO:0007669"/>
    <property type="project" value="UniProtKB-KW"/>
</dbReference>
<evidence type="ECO:0000256" key="7">
    <source>
        <dbReference type="ARBA" id="ARBA00022982"/>
    </source>
</evidence>
<dbReference type="SFLD" id="SFLDS00052">
    <property type="entry name" value="Ferric_Reductase_Domain"/>
    <property type="match status" value="1"/>
</dbReference>
<feature type="domain" description="FAD-binding FR-type" evidence="17">
    <location>
        <begin position="290"/>
        <end position="402"/>
    </location>
</feature>
<dbReference type="GO" id="GO:0017056">
    <property type="term" value="F:structural constituent of nuclear pore"/>
    <property type="evidence" value="ECO:0007669"/>
    <property type="project" value="InterPro"/>
</dbReference>
<keyword evidence="5" id="KW-0547">Nucleotide-binding</keyword>
<feature type="region of interest" description="Disordered" evidence="13">
    <location>
        <begin position="1330"/>
        <end position="1400"/>
    </location>
</feature>
<keyword evidence="7" id="KW-0249">Electron transport</keyword>
<evidence type="ECO:0000256" key="12">
    <source>
        <dbReference type="ARBA" id="ARBA00023242"/>
    </source>
</evidence>
<feature type="compositionally biased region" description="Pro residues" evidence="13">
    <location>
        <begin position="1335"/>
        <end position="1347"/>
    </location>
</feature>
<dbReference type="InterPro" id="IPR013112">
    <property type="entry name" value="FAD-bd_8"/>
</dbReference>
<dbReference type="PANTHER" id="PTHR11225:SF4">
    <property type="entry name" value="NUCLEAR PORE COMPLEX PROTEIN NUP93"/>
    <property type="match status" value="1"/>
</dbReference>
<evidence type="ECO:0000256" key="10">
    <source>
        <dbReference type="ARBA" id="ARBA00023065"/>
    </source>
</evidence>
<evidence type="ECO:0000256" key="3">
    <source>
        <dbReference type="ARBA" id="ARBA00010186"/>
    </source>
</evidence>
<dbReference type="InterPro" id="IPR039261">
    <property type="entry name" value="FNR_nucleotide-bd"/>
</dbReference>
<dbReference type="PROSITE" id="PS00211">
    <property type="entry name" value="ABC_TRANSPORTER_1"/>
    <property type="match status" value="1"/>
</dbReference>
<evidence type="ECO:0000259" key="17">
    <source>
        <dbReference type="PROSITE" id="PS51384"/>
    </source>
</evidence>
<sequence>MSLDGAPVAPPEFQIYNSYVIDPQYARYFTIAWTSTLAAFTVLNGPNLIRSARRRRLPSYKGLWEDSYGYQPVQPAEEKKKDHGPPPRSIDLLQRTHALVASIVQPISLRCLPRMRVDFGQVILLAGITVAAILCLTQVAQLKSNANRAGFMALSLLTPTFLFASKNSPAALLLGKGYEKLNWVHRWSGRLLFLMATVHGSLWINNRIRNGQDNLLRTGLKEREGQATYGLLCMIVLLSLRPVRVYAYQFFFAFHVLGYVAFFIMICYHTPYAEPWIYPPIAFWGLDLLLRLVRFRIKDAYVTAVDQQMTIIRIPDIQGGWLAGQHVRLRVFFNGRPFESHPLTILNADSATTTLPFSTGITLGARVAGDWSRALNKIANDQGPDGRMVVMVDGPYGGLTFDLGDFESVLLVAGGSGATFTVGVLDDIIGRVVRHGRAKGEKTRTIKFVWFMRSYDTTRTSQNKHRTMAEDLNTILATSRGLVAHLPRPDLPSINLSLDQIEAQSRRLVSKQPTAQGTGGKATYLLAGGNVDANAHADLVANLNTAATFAPLTQLHDADVSGYLRHSHEQTLIACIEEGRRETEQEFYRVLDERVRRDWETRKKRIFDELGKVGPVENMVAGGASNLRASAMGRTVRGSGTNAVSQPTTSLPMYNKMAAYGEIIRGLNQARLAGTAYPVVSHLYHVAQEYAGSAPSIAPTLELLRHIVAEPPSLNLPSSHSQAHILNTPLLERSFARAHLGNPESQAATELRTRIANGARAGLEKQYIEYVDAAIQREPANAAIGGDPSIPNRIMGYLRCKFYRSGRWNEDLELLRGRPVWAHIFFLIRTGHLREALDVANESADAIERSEQYFLSYLKAWVESSDRRLPKMLRDRLQTTYNSHILHSPNADPFKVALFKLIGRLDPTRRAVRSAIITAEDWIWFQLAIVDEEEGNGLRELGKVLEGYGEKHFEGTGPGRRGMWARVLMAVAALYEHPDHRIEAVHIAVALAYYGLLRVPSTSEASQVDILTSIPFQPPALNLALLITRYIKPFMTSEPKAAVQYAYCVSLSHDQEKGAGKEQVDYARELTRRIIVAAPAGWEDLVGGLRPDGTRYSGVVEHDMPLLHLKSAEEYRDVIVLPAAQLCENDHKLIAAIRLYNLAGKSNIVLSCLNRALGESLGEVDAGGEAAKELETSARQILAHYERRGEALDQGQVRITRKLLKARQAITLSMAGDLEGALAALDNPDLLPLDAETSTIARRAEEFRDQDDALTHNIGHLLILAMTILHQIHAQAKGAQFGDTGKQSTLNIVKKKTRALISFAGMLKYRLSADIFGQLTRILDMDSESQLRFRGPPPGPSPGPPPDVNESNASLPPGPPLVPLDKIAGSPRPFPLVPPPDTPTSPTDGQGFDPTNPATSKHVNLGVWDYYEERAPKLNRVPLVKIYRRITQGLTGAPFAWRLMKDVIRLAPLLLAHVSSDAVEKRNVDSSLLIKIAVARGLATFVQRACSYAMQRLAPIISLRVRGFFAEYILKAHARLDVPTFDDNEVRSLLETVASDRSGAWEALSDSFNIGSTFLELFTQALVLLGIIMESNDSLLLVTLSLIGPVTSWWSKPIRRPEGAWIAKVNNEEYVRMQGLKKVATERSHRKELVAGNLQEYISQQYHAARAKVGDNAQDFWEARRYMQTKNSGNPISLAMPLFRDLPQIIFALRAIHTPVSIPLSLAQLDLVQQNVTSFSHQLENFSHIVEGIAYSFQSIESLYSIIDIPNHIPDAPPNALPLTLPVDQKVKGLGIEFRNVSFKYPGTSKYVIRNMSFTIKPGQLCVIVGENGAAKSTSLKLILRLYEVEEGEIFIDGRDIRTIPLKGLRQCASVLFQDFSNFPLSIRENIAMGSPLHAQDNGRIEEAARLGGASQFIDTLPEQMETYLSRPVHDMAGGLGFGQHTLLGRQFNTSKGGWGRKGGKRGGRAQDMEVSGGQQQRLALSRTFMRSNDENVRLWMFDEPSASLDPLAEFNLFERLRNMRGTNTMIFSTHRYGGLTRYADLILYLKDARVAEMGTHDELMDRNGDYAQLYNIQAQAFRQDT</sequence>
<feature type="domain" description="ABC transporter" evidence="16">
    <location>
        <begin position="1776"/>
        <end position="2057"/>
    </location>
</feature>
<dbReference type="InterPro" id="IPR027417">
    <property type="entry name" value="P-loop_NTPase"/>
</dbReference>
<feature type="transmembrane region" description="Helical" evidence="14">
    <location>
        <begin position="226"/>
        <end position="243"/>
    </location>
</feature>
<evidence type="ECO:0000256" key="5">
    <source>
        <dbReference type="ARBA" id="ARBA00022741"/>
    </source>
</evidence>
<keyword evidence="6" id="KW-0067">ATP-binding</keyword>
<dbReference type="InterPro" id="IPR036640">
    <property type="entry name" value="ABC1_TM_sf"/>
</dbReference>
<dbReference type="SUPFAM" id="SSF90123">
    <property type="entry name" value="ABC transporter transmembrane region"/>
    <property type="match status" value="1"/>
</dbReference>
<gene>
    <name evidence="18" type="ORF">RDB_LOCUS103550</name>
</gene>
<feature type="transmembrane region" description="Helical" evidence="14">
    <location>
        <begin position="28"/>
        <end position="49"/>
    </location>
</feature>
<evidence type="ECO:0000256" key="6">
    <source>
        <dbReference type="ARBA" id="ARBA00022840"/>
    </source>
</evidence>
<feature type="domain" description="Cyclic nucleotide-binding" evidence="15">
    <location>
        <begin position="516"/>
        <end position="557"/>
    </location>
</feature>
<dbReference type="Gene3D" id="3.40.50.80">
    <property type="entry name" value="Nucleotide-binding domain of ferredoxin-NADP reductase (FNR) module"/>
    <property type="match status" value="1"/>
</dbReference>
<keyword evidence="10" id="KW-0813">Transport</keyword>
<dbReference type="GO" id="GO:0006606">
    <property type="term" value="P:protein import into nucleus"/>
    <property type="evidence" value="ECO:0007669"/>
    <property type="project" value="TreeGrafter"/>
</dbReference>
<feature type="transmembrane region" description="Helical" evidence="14">
    <location>
        <begin position="187"/>
        <end position="206"/>
    </location>
</feature>
<dbReference type="InterPro" id="IPR003439">
    <property type="entry name" value="ABC_transporter-like_ATP-bd"/>
</dbReference>
<feature type="transmembrane region" description="Helical" evidence="14">
    <location>
        <begin position="250"/>
        <end position="271"/>
    </location>
</feature>
<dbReference type="InterPro" id="IPR017871">
    <property type="entry name" value="ABC_transporter-like_CS"/>
</dbReference>
<dbReference type="Gene3D" id="3.40.50.300">
    <property type="entry name" value="P-loop containing nucleotide triphosphate hydrolases"/>
    <property type="match status" value="1"/>
</dbReference>
<organism evidence="18 19">
    <name type="scientific">Rhizoctonia solani</name>
    <dbReference type="NCBI Taxonomy" id="456999"/>
    <lineage>
        <taxon>Eukaryota</taxon>
        <taxon>Fungi</taxon>
        <taxon>Dikarya</taxon>
        <taxon>Basidiomycota</taxon>
        <taxon>Agaricomycotina</taxon>
        <taxon>Agaricomycetes</taxon>
        <taxon>Cantharellales</taxon>
        <taxon>Ceratobasidiaceae</taxon>
        <taxon>Rhizoctonia</taxon>
    </lineage>
</organism>
<dbReference type="InterPro" id="IPR017927">
    <property type="entry name" value="FAD-bd_FR_type"/>
</dbReference>
<dbReference type="InterPro" id="IPR003593">
    <property type="entry name" value="AAA+_ATPase"/>
</dbReference>
<dbReference type="SUPFAM" id="SSF52343">
    <property type="entry name" value="Ferredoxin reductase-like, C-terminal NADP-linked domain"/>
    <property type="match status" value="1"/>
</dbReference>
<comment type="caution">
    <text evidence="18">The sequence shown here is derived from an EMBL/GenBank/DDBJ whole genome shotgun (WGS) entry which is preliminary data.</text>
</comment>
<evidence type="ECO:0000259" key="15">
    <source>
        <dbReference type="PROSITE" id="PS50042"/>
    </source>
</evidence>
<dbReference type="Pfam" id="PF04097">
    <property type="entry name" value="Nic96"/>
    <property type="match status" value="1"/>
</dbReference>
<dbReference type="PROSITE" id="PS50893">
    <property type="entry name" value="ABC_TRANSPORTER_2"/>
    <property type="match status" value="1"/>
</dbReference>
<dbReference type="PROSITE" id="PS50042">
    <property type="entry name" value="CNMP_BINDING_3"/>
    <property type="match status" value="1"/>
</dbReference>
<evidence type="ECO:0000256" key="13">
    <source>
        <dbReference type="SAM" id="MobiDB-lite"/>
    </source>
</evidence>
<dbReference type="GO" id="GO:0005524">
    <property type="term" value="F:ATP binding"/>
    <property type="evidence" value="ECO:0007669"/>
    <property type="project" value="UniProtKB-KW"/>
</dbReference>
<evidence type="ECO:0000256" key="9">
    <source>
        <dbReference type="ARBA" id="ARBA00023002"/>
    </source>
</evidence>
<accession>A0A8H2XPN7</accession>